<evidence type="ECO:0000313" key="1">
    <source>
        <dbReference type="EMBL" id="RMY74370.1"/>
    </source>
</evidence>
<proteinExistence type="predicted"/>
<gene>
    <name evidence="1" type="ORF">D0864_10032</name>
</gene>
<evidence type="ECO:0000313" key="2">
    <source>
        <dbReference type="Proteomes" id="UP000269539"/>
    </source>
</evidence>
<dbReference type="Proteomes" id="UP000269539">
    <property type="component" value="Unassembled WGS sequence"/>
</dbReference>
<evidence type="ECO:0008006" key="3">
    <source>
        <dbReference type="Google" id="ProtNLM"/>
    </source>
</evidence>
<comment type="caution">
    <text evidence="1">The sequence shown here is derived from an EMBL/GenBank/DDBJ whole genome shotgun (WGS) entry which is preliminary data.</text>
</comment>
<dbReference type="EMBL" id="QWIO01001312">
    <property type="protein sequence ID" value="RMY74370.1"/>
    <property type="molecule type" value="Genomic_DNA"/>
</dbReference>
<dbReference type="VEuPathDB" id="FungiDB:BTJ68_12254"/>
<dbReference type="AlphaFoldDB" id="A0A3M7ED79"/>
<accession>A0A3M7ED79</accession>
<sequence length="235" mass="26234">MKRKRDMIDFTGDIIHVKCGGSNKLTHVHRSLLEEWTILFDYPLDVPLIIVDPVTNTTDLSDLAHHDGFQFVVQWLYTGHVEIVGDATDPVATLHLLAHAYCAAEELDVGFKQEDFSLANGIMDQFVTRMTVPRHFGPAMTTEDFLKICRSCASYLRDFAHDWLMYGDLTSTVNPKDVVQLVIELDGSRVNDSVLSAFIERRHSFISGPCEGRTPIARLLTAGGKAVESDQAARA</sequence>
<protein>
    <recommendedName>
        <fullName evidence="3">BTB domain-containing protein</fullName>
    </recommendedName>
</protein>
<name>A0A3M7ED79_HORWE</name>
<reference evidence="1 2" key="1">
    <citation type="journal article" date="2018" name="BMC Genomics">
        <title>Genomic evidence for intraspecific hybridization in a clonal and extremely halotolerant yeast.</title>
        <authorList>
            <person name="Gostincar C."/>
            <person name="Stajich J.E."/>
            <person name="Zupancic J."/>
            <person name="Zalar P."/>
            <person name="Gunde-Cimerman N."/>
        </authorList>
    </citation>
    <scope>NUCLEOTIDE SEQUENCE [LARGE SCALE GENOMIC DNA]</scope>
    <source>
        <strain evidence="1 2">EXF-10513</strain>
    </source>
</reference>
<organism evidence="1 2">
    <name type="scientific">Hortaea werneckii</name>
    <name type="common">Black yeast</name>
    <name type="synonym">Cladosporium werneckii</name>
    <dbReference type="NCBI Taxonomy" id="91943"/>
    <lineage>
        <taxon>Eukaryota</taxon>
        <taxon>Fungi</taxon>
        <taxon>Dikarya</taxon>
        <taxon>Ascomycota</taxon>
        <taxon>Pezizomycotina</taxon>
        <taxon>Dothideomycetes</taxon>
        <taxon>Dothideomycetidae</taxon>
        <taxon>Mycosphaerellales</taxon>
        <taxon>Teratosphaeriaceae</taxon>
        <taxon>Hortaea</taxon>
    </lineage>
</organism>